<comment type="similarity">
    <text evidence="1">Belongs to the bacterial solute-binding protein 3 family.</text>
</comment>
<feature type="domain" description="Solute-binding protein family 3/N-terminal" evidence="3">
    <location>
        <begin position="25"/>
        <end position="251"/>
    </location>
</feature>
<protein>
    <submittedName>
        <fullName evidence="4">ABC-type amino acid transport/signal transduction systems, periplasmic component/domain</fullName>
    </submittedName>
</protein>
<name>Q2S720_HAHCH</name>
<dbReference type="AlphaFoldDB" id="Q2S720"/>
<organism evidence="4 5">
    <name type="scientific">Hahella chejuensis (strain KCTC 2396)</name>
    <dbReference type="NCBI Taxonomy" id="349521"/>
    <lineage>
        <taxon>Bacteria</taxon>
        <taxon>Pseudomonadati</taxon>
        <taxon>Pseudomonadota</taxon>
        <taxon>Gammaproteobacteria</taxon>
        <taxon>Oceanospirillales</taxon>
        <taxon>Hahellaceae</taxon>
        <taxon>Hahella</taxon>
    </lineage>
</organism>
<evidence type="ECO:0000256" key="2">
    <source>
        <dbReference type="ARBA" id="ARBA00022729"/>
    </source>
</evidence>
<evidence type="ECO:0000259" key="3">
    <source>
        <dbReference type="SMART" id="SM00062"/>
    </source>
</evidence>
<dbReference type="PANTHER" id="PTHR35936:SF6">
    <property type="entry name" value="AMINO ACID ABC TRANSPORTER SUBSTRATE-BINDING PAAT FAMILY PROTEIN"/>
    <property type="match status" value="1"/>
</dbReference>
<evidence type="ECO:0000313" key="4">
    <source>
        <dbReference type="EMBL" id="ABC33554.1"/>
    </source>
</evidence>
<keyword evidence="5" id="KW-1185">Reference proteome</keyword>
<dbReference type="SMART" id="SM00062">
    <property type="entry name" value="PBPb"/>
    <property type="match status" value="1"/>
</dbReference>
<dbReference type="OrthoDB" id="7354650at2"/>
<dbReference type="Gene3D" id="3.40.190.10">
    <property type="entry name" value="Periplasmic binding protein-like II"/>
    <property type="match status" value="2"/>
</dbReference>
<dbReference type="eggNOG" id="COG0834">
    <property type="taxonomic scope" value="Bacteria"/>
</dbReference>
<dbReference type="STRING" id="349521.HCH_06937"/>
<dbReference type="KEGG" id="hch:HCH_06937"/>
<evidence type="ECO:0000313" key="5">
    <source>
        <dbReference type="Proteomes" id="UP000000238"/>
    </source>
</evidence>
<keyword evidence="2" id="KW-0732">Signal</keyword>
<sequence>MRLSVWVLSGLLTLLVTYSSAAEISLVLASQEDFKPYEWRDGDQVKGLDVDIVREMGRRLGWKIEIKLYPWKRVLHEIAAGSVDGGFSAFRTREREEYAIFLDPPVHLSTYCVFVNPERPIVFYSLEDLDGKVLGKNLGFSINSEFDHAQKRGRFEVVEKSMSHNLRLLAAQRIDAVIGNELEVDYMARELGLEGKIVALPTKVSLDIPAHLIISRKSPLAKDPEILRQMEDTLQRMLEDGAYAAFLKKYQ</sequence>
<dbReference type="SUPFAM" id="SSF53850">
    <property type="entry name" value="Periplasmic binding protein-like II"/>
    <property type="match status" value="1"/>
</dbReference>
<dbReference type="InterPro" id="IPR001638">
    <property type="entry name" value="Solute-binding_3/MltF_N"/>
</dbReference>
<dbReference type="PANTHER" id="PTHR35936">
    <property type="entry name" value="MEMBRANE-BOUND LYTIC MUREIN TRANSGLYCOSYLASE F"/>
    <property type="match status" value="1"/>
</dbReference>
<accession>Q2S720</accession>
<gene>
    <name evidence="4" type="ordered locus">HCH_06937</name>
</gene>
<proteinExistence type="inferred from homology"/>
<dbReference type="Pfam" id="PF00497">
    <property type="entry name" value="SBP_bac_3"/>
    <property type="match status" value="1"/>
</dbReference>
<dbReference type="EMBL" id="CP000155">
    <property type="protein sequence ID" value="ABC33554.1"/>
    <property type="molecule type" value="Genomic_DNA"/>
</dbReference>
<dbReference type="RefSeq" id="WP_011400604.1">
    <property type="nucleotide sequence ID" value="NC_007645.1"/>
</dbReference>
<evidence type="ECO:0000256" key="1">
    <source>
        <dbReference type="ARBA" id="ARBA00010333"/>
    </source>
</evidence>
<dbReference type="Proteomes" id="UP000000238">
    <property type="component" value="Chromosome"/>
</dbReference>
<dbReference type="HOGENOM" id="CLU_064076_8_0_6"/>
<reference evidence="4 5" key="1">
    <citation type="journal article" date="2005" name="Nucleic Acids Res.">
        <title>Genomic blueprint of Hahella chejuensis, a marine microbe producing an algicidal agent.</title>
        <authorList>
            <person name="Jeong H."/>
            <person name="Yim J.H."/>
            <person name="Lee C."/>
            <person name="Choi S.-H."/>
            <person name="Park Y.K."/>
            <person name="Yoon S.H."/>
            <person name="Hur C.-G."/>
            <person name="Kang H.-Y."/>
            <person name="Kim D."/>
            <person name="Lee H.H."/>
            <person name="Park K.H."/>
            <person name="Park S.-H."/>
            <person name="Park H.-S."/>
            <person name="Lee H.K."/>
            <person name="Oh T.K."/>
            <person name="Kim J.F."/>
        </authorList>
    </citation>
    <scope>NUCLEOTIDE SEQUENCE [LARGE SCALE GENOMIC DNA]</scope>
    <source>
        <strain evidence="4 5">KCTC 2396</strain>
    </source>
</reference>